<organism evidence="2 3">
    <name type="scientific">Clostridium beijerinckii</name>
    <name type="common">Clostridium MP</name>
    <dbReference type="NCBI Taxonomy" id="1520"/>
    <lineage>
        <taxon>Bacteria</taxon>
        <taxon>Bacillati</taxon>
        <taxon>Bacillota</taxon>
        <taxon>Clostridia</taxon>
        <taxon>Eubacteriales</taxon>
        <taxon>Clostridiaceae</taxon>
        <taxon>Clostridium</taxon>
    </lineage>
</organism>
<accession>A0AAE2RL92</accession>
<proteinExistence type="predicted"/>
<dbReference type="AlphaFoldDB" id="A0AAE2RL92"/>
<gene>
    <name evidence="2" type="ORF">IS491_01735</name>
</gene>
<dbReference type="Proteomes" id="UP000631418">
    <property type="component" value="Unassembled WGS sequence"/>
</dbReference>
<evidence type="ECO:0000313" key="2">
    <source>
        <dbReference type="EMBL" id="MBF7807455.1"/>
    </source>
</evidence>
<name>A0AAE2RL92_CLOBE</name>
<dbReference type="RefSeq" id="WP_011968029.1">
    <property type="nucleotide sequence ID" value="NZ_CP073279.1"/>
</dbReference>
<sequence>MNNNLKNEIEEMIKKLSMSHDDEESDNKVEETAEEYLKYIDSIRFIELITAIESKYDIEIDNKDLVRENTKELDTFVSMVGKYMK</sequence>
<dbReference type="Gene3D" id="1.10.1200.10">
    <property type="entry name" value="ACP-like"/>
    <property type="match status" value="1"/>
</dbReference>
<reference evidence="2" key="1">
    <citation type="submission" date="2020-11" db="EMBL/GenBank/DDBJ databases">
        <authorList>
            <person name="Thieme N."/>
            <person name="Liebl W."/>
            <person name="Zverlov V."/>
        </authorList>
    </citation>
    <scope>NUCLEOTIDE SEQUENCE</scope>
    <source>
        <strain evidence="2">NT08</strain>
    </source>
</reference>
<dbReference type="InterPro" id="IPR036736">
    <property type="entry name" value="ACP-like_sf"/>
</dbReference>
<evidence type="ECO:0000259" key="1">
    <source>
        <dbReference type="PROSITE" id="PS50075"/>
    </source>
</evidence>
<comment type="caution">
    <text evidence="2">The sequence shown here is derived from an EMBL/GenBank/DDBJ whole genome shotgun (WGS) entry which is preliminary data.</text>
</comment>
<dbReference type="SUPFAM" id="SSF47336">
    <property type="entry name" value="ACP-like"/>
    <property type="match status" value="1"/>
</dbReference>
<protein>
    <recommendedName>
        <fullName evidence="1">Carrier domain-containing protein</fullName>
    </recommendedName>
</protein>
<evidence type="ECO:0000313" key="3">
    <source>
        <dbReference type="Proteomes" id="UP000631418"/>
    </source>
</evidence>
<feature type="domain" description="Carrier" evidence="1">
    <location>
        <begin position="7"/>
        <end position="84"/>
    </location>
</feature>
<dbReference type="EMBL" id="JADOEF010000001">
    <property type="protein sequence ID" value="MBF7807455.1"/>
    <property type="molecule type" value="Genomic_DNA"/>
</dbReference>
<dbReference type="InterPro" id="IPR009081">
    <property type="entry name" value="PP-bd_ACP"/>
</dbReference>
<dbReference type="PROSITE" id="PS50075">
    <property type="entry name" value="CARRIER"/>
    <property type="match status" value="1"/>
</dbReference>